<dbReference type="InterPro" id="IPR006912">
    <property type="entry name" value="Harbinger_derived_prot"/>
</dbReference>
<reference evidence="3" key="2">
    <citation type="submission" date="2015-03" db="UniProtKB">
        <authorList>
            <consortium name="EnsemblPlants"/>
        </authorList>
    </citation>
    <scope>IDENTIFICATION</scope>
</reference>
<dbReference type="Pfam" id="PF14303">
    <property type="entry name" value="NAM-associated"/>
    <property type="match status" value="1"/>
</dbReference>
<evidence type="ECO:0000313" key="4">
    <source>
        <dbReference type="Proteomes" id="UP000032141"/>
    </source>
</evidence>
<reference evidence="3 4" key="1">
    <citation type="journal article" date="2014" name="Genome Biol.">
        <title>Transcriptome and methylome profiling reveals relics of genome dominance in the mesopolyploid Brassica oleracea.</title>
        <authorList>
            <person name="Parkin I.A."/>
            <person name="Koh C."/>
            <person name="Tang H."/>
            <person name="Robinson S.J."/>
            <person name="Kagale S."/>
            <person name="Clarke W.E."/>
            <person name="Town C.D."/>
            <person name="Nixon J."/>
            <person name="Krishnakumar V."/>
            <person name="Bidwell S.L."/>
            <person name="Denoeud F."/>
            <person name="Belcram H."/>
            <person name="Links M.G."/>
            <person name="Just J."/>
            <person name="Clarke C."/>
            <person name="Bender T."/>
            <person name="Huebert T."/>
            <person name="Mason A.S."/>
            <person name="Pires J.C."/>
            <person name="Barker G."/>
            <person name="Moore J."/>
            <person name="Walley P.G."/>
            <person name="Manoli S."/>
            <person name="Batley J."/>
            <person name="Edwards D."/>
            <person name="Nelson M.N."/>
            <person name="Wang X."/>
            <person name="Paterson A.H."/>
            <person name="King G."/>
            <person name="Bancroft I."/>
            <person name="Chalhoub B."/>
            <person name="Sharpe A.G."/>
        </authorList>
    </citation>
    <scope>NUCLEOTIDE SEQUENCE</scope>
    <source>
        <strain evidence="3 4">cv. TO1000</strain>
    </source>
</reference>
<dbReference type="Pfam" id="PF04827">
    <property type="entry name" value="Plant_tran"/>
    <property type="match status" value="1"/>
</dbReference>
<dbReference type="HOGENOM" id="CLU_012390_5_1_1"/>
<dbReference type="AlphaFoldDB" id="A0A0D3C3C9"/>
<feature type="compositionally biased region" description="Polar residues" evidence="1">
    <location>
        <begin position="226"/>
        <end position="235"/>
    </location>
</feature>
<feature type="domain" description="No apical meristem-associated C-terminal" evidence="2">
    <location>
        <begin position="190"/>
        <end position="322"/>
    </location>
</feature>
<evidence type="ECO:0000313" key="3">
    <source>
        <dbReference type="EnsemblPlants" id="Bo4g176010.1"/>
    </source>
</evidence>
<dbReference type="Proteomes" id="UP000032141">
    <property type="component" value="Chromosome C4"/>
</dbReference>
<dbReference type="EnsemblPlants" id="Bo4g176010.1">
    <property type="protein sequence ID" value="Bo4g176010.1"/>
    <property type="gene ID" value="Bo4g176010"/>
</dbReference>
<accession>A0A0D3C3C9</accession>
<proteinExistence type="predicted"/>
<dbReference type="PANTHER" id="PTHR47150">
    <property type="entry name" value="OS12G0169200 PROTEIN"/>
    <property type="match status" value="1"/>
</dbReference>
<sequence length="522" mass="60125">MFDMFRRPRLCLSLLRRPQNPIVGWSFSSSVGLTLSSSMFFSQSVLAITMKFTELMVFVGTPWREEERRIYSVSGLLKLHKRRCSYIDVEAHSVDDRKERRKCSPTEDVVLISAWLNTSKDPVVGNEQKAIAFWKRIAAYFGSSPKLAGLQRESYHTCYDAATKQKSSGQSEDDVLKMAHEIFFNDYKSKFTLEHAWLELRHDQKWCDASSAKGNLNSKRRKLDEQSAQSSTSVPLTYGDDEGSARPIGVKAAKGKGKMTFEEEGKARMEFQSIWEIKQKDFALKEKLNKQKLLDSLIAKTEPLDELEIALKNKLFNDMLYASLKMRDSYVWVKLALIQVEDSKKTWDRRRHLVVCISEDATYPSHMFRRRFRMNKPLFMRIVDRLSVELPYFQQRRDATGRFCHSPLQKATTSIHMMTYGCPADAVDEYLRLGESTALLCLEHFVLGIINLLGDEYLRRPTPEDLQRLLDIGEIRGFPGMIGSTDCMHWEWKNCPAAWKCQYTRGSGKPTIVLEAVASHDI</sequence>
<name>A0A0D3C3C9_BRAOL</name>
<protein>
    <recommendedName>
        <fullName evidence="2">No apical meristem-associated C-terminal domain-containing protein</fullName>
    </recommendedName>
</protein>
<feature type="region of interest" description="Disordered" evidence="1">
    <location>
        <begin position="217"/>
        <end position="242"/>
    </location>
</feature>
<dbReference type="PANTHER" id="PTHR47150:SF5">
    <property type="entry name" value="OS07G0546750 PROTEIN"/>
    <property type="match status" value="1"/>
</dbReference>
<dbReference type="Gramene" id="Bo4g176010.1">
    <property type="protein sequence ID" value="Bo4g176010.1"/>
    <property type="gene ID" value="Bo4g176010"/>
</dbReference>
<evidence type="ECO:0000259" key="2">
    <source>
        <dbReference type="Pfam" id="PF14303"/>
    </source>
</evidence>
<dbReference type="InterPro" id="IPR029466">
    <property type="entry name" value="NAM-associated_C"/>
</dbReference>
<organism evidence="3 4">
    <name type="scientific">Brassica oleracea var. oleracea</name>
    <dbReference type="NCBI Taxonomy" id="109376"/>
    <lineage>
        <taxon>Eukaryota</taxon>
        <taxon>Viridiplantae</taxon>
        <taxon>Streptophyta</taxon>
        <taxon>Embryophyta</taxon>
        <taxon>Tracheophyta</taxon>
        <taxon>Spermatophyta</taxon>
        <taxon>Magnoliopsida</taxon>
        <taxon>eudicotyledons</taxon>
        <taxon>Gunneridae</taxon>
        <taxon>Pentapetalae</taxon>
        <taxon>rosids</taxon>
        <taxon>malvids</taxon>
        <taxon>Brassicales</taxon>
        <taxon>Brassicaceae</taxon>
        <taxon>Brassiceae</taxon>
        <taxon>Brassica</taxon>
    </lineage>
</organism>
<keyword evidence="4" id="KW-1185">Reference proteome</keyword>
<evidence type="ECO:0000256" key="1">
    <source>
        <dbReference type="SAM" id="MobiDB-lite"/>
    </source>
</evidence>